<keyword evidence="2" id="KW-1133">Transmembrane helix</keyword>
<comment type="caution">
    <text evidence="4">The sequence shown here is derived from an EMBL/GenBank/DDBJ whole genome shotgun (WGS) entry which is preliminary data.</text>
</comment>
<dbReference type="AlphaFoldDB" id="A0A1G1WF23"/>
<dbReference type="GO" id="GO:0004553">
    <property type="term" value="F:hydrolase activity, hydrolyzing O-glycosyl compounds"/>
    <property type="evidence" value="ECO:0007669"/>
    <property type="project" value="InterPro"/>
</dbReference>
<dbReference type="InterPro" id="IPR011098">
    <property type="entry name" value="G5_dom"/>
</dbReference>
<evidence type="ECO:0000313" key="5">
    <source>
        <dbReference type="Proteomes" id="UP000178162"/>
    </source>
</evidence>
<name>A0A1G1WF23_9BACT</name>
<dbReference type="SMART" id="SM01208">
    <property type="entry name" value="G5"/>
    <property type="match status" value="1"/>
</dbReference>
<dbReference type="SUPFAM" id="SSF50685">
    <property type="entry name" value="Barwin-like endoglucanases"/>
    <property type="match status" value="1"/>
</dbReference>
<feature type="transmembrane region" description="Helical" evidence="2">
    <location>
        <begin position="26"/>
        <end position="50"/>
    </location>
</feature>
<dbReference type="STRING" id="1802595.A2134_02870"/>
<gene>
    <name evidence="4" type="ORF">A2134_02870</name>
</gene>
<organism evidence="4 5">
    <name type="scientific">Candidatus Woykebacteria bacterium RBG_16_39_9b</name>
    <dbReference type="NCBI Taxonomy" id="1802595"/>
    <lineage>
        <taxon>Bacteria</taxon>
        <taxon>Candidatus Woykeibacteriota</taxon>
    </lineage>
</organism>
<proteinExistence type="predicted"/>
<dbReference type="Pfam" id="PF06725">
    <property type="entry name" value="3D"/>
    <property type="match status" value="1"/>
</dbReference>
<dbReference type="Gene3D" id="2.40.40.10">
    <property type="entry name" value="RlpA-like domain"/>
    <property type="match status" value="1"/>
</dbReference>
<evidence type="ECO:0000256" key="1">
    <source>
        <dbReference type="ARBA" id="ARBA00022729"/>
    </source>
</evidence>
<dbReference type="PROSITE" id="PS51109">
    <property type="entry name" value="G5"/>
    <property type="match status" value="1"/>
</dbReference>
<accession>A0A1G1WF23</accession>
<dbReference type="PANTHER" id="PTHR39160:SF4">
    <property type="entry name" value="RESUSCITATION-PROMOTING FACTOR RPFB"/>
    <property type="match status" value="1"/>
</dbReference>
<dbReference type="Proteomes" id="UP000178162">
    <property type="component" value="Unassembled WGS sequence"/>
</dbReference>
<keyword evidence="2" id="KW-0472">Membrane</keyword>
<dbReference type="GO" id="GO:0009254">
    <property type="term" value="P:peptidoglycan turnover"/>
    <property type="evidence" value="ECO:0007669"/>
    <property type="project" value="InterPro"/>
</dbReference>
<dbReference type="Pfam" id="PF07501">
    <property type="entry name" value="G5"/>
    <property type="match status" value="1"/>
</dbReference>
<dbReference type="InterPro" id="IPR036908">
    <property type="entry name" value="RlpA-like_sf"/>
</dbReference>
<evidence type="ECO:0000313" key="4">
    <source>
        <dbReference type="EMBL" id="OGY26060.1"/>
    </source>
</evidence>
<feature type="domain" description="G5" evidence="3">
    <location>
        <begin position="66"/>
        <end position="145"/>
    </location>
</feature>
<protein>
    <recommendedName>
        <fullName evidence="3">G5 domain-containing protein</fullName>
    </recommendedName>
</protein>
<dbReference type="InterPro" id="IPR010611">
    <property type="entry name" value="3D_dom"/>
</dbReference>
<dbReference type="CDD" id="cd22786">
    <property type="entry name" value="DPBB_YuiC-like"/>
    <property type="match status" value="1"/>
</dbReference>
<keyword evidence="1" id="KW-0732">Signal</keyword>
<evidence type="ECO:0000259" key="3">
    <source>
        <dbReference type="PROSITE" id="PS51109"/>
    </source>
</evidence>
<sequence>MQTTKRLLNTRAGHLLLNPPQIKPSVVGGLFLFLLSFVVLQFSSSTYLAVGTISNNLTFPSVNTTKSSFIEKILTEEKGIPFTTQFIEDPTLEIGKTKILQEGREGKEIITFKLSFHKEILYSKELINSKISEPTMRRVAKGTKIIWRTINTPTGELKYWRNLNVYATSYDPNCTGCSNTTATGMRAGYGVIAVDPNIIPLGTQVYIPGYGTAIAGDTGGSIRGNVIDLGFNDLSEGWWSSKYTNIYLLSR</sequence>
<reference evidence="4 5" key="1">
    <citation type="journal article" date="2016" name="Nat. Commun.">
        <title>Thousands of microbial genomes shed light on interconnected biogeochemical processes in an aquifer system.</title>
        <authorList>
            <person name="Anantharaman K."/>
            <person name="Brown C.T."/>
            <person name="Hug L.A."/>
            <person name="Sharon I."/>
            <person name="Castelle C.J."/>
            <person name="Probst A.J."/>
            <person name="Thomas B.C."/>
            <person name="Singh A."/>
            <person name="Wilkins M.J."/>
            <person name="Karaoz U."/>
            <person name="Brodie E.L."/>
            <person name="Williams K.H."/>
            <person name="Hubbard S.S."/>
            <person name="Banfield J.F."/>
        </authorList>
    </citation>
    <scope>NUCLEOTIDE SEQUENCE [LARGE SCALE GENOMIC DNA]</scope>
</reference>
<dbReference type="InterPro" id="IPR051933">
    <property type="entry name" value="Resuscitation_pf_RpfB"/>
</dbReference>
<dbReference type="Gene3D" id="2.20.230.10">
    <property type="entry name" value="Resuscitation-promoting factor rpfb"/>
    <property type="match status" value="1"/>
</dbReference>
<dbReference type="GO" id="GO:0019867">
    <property type="term" value="C:outer membrane"/>
    <property type="evidence" value="ECO:0007669"/>
    <property type="project" value="InterPro"/>
</dbReference>
<keyword evidence="2" id="KW-0812">Transmembrane</keyword>
<dbReference type="PANTHER" id="PTHR39160">
    <property type="entry name" value="CELL WALL-BINDING PROTEIN YOCH"/>
    <property type="match status" value="1"/>
</dbReference>
<dbReference type="EMBL" id="MHCR01000002">
    <property type="protein sequence ID" value="OGY26060.1"/>
    <property type="molecule type" value="Genomic_DNA"/>
</dbReference>
<evidence type="ECO:0000256" key="2">
    <source>
        <dbReference type="SAM" id="Phobius"/>
    </source>
</evidence>